<name>A0ABQ6YZU5_9ENTE</name>
<comment type="function">
    <text evidence="6">Catalyzes the transfer of a lysyl group from L-lysyl-tRNA(Lys) to membrane-bound phosphatidylglycerol (PG), which produces lysylphosphatidylglycerol (LPG), a major component of the bacterial membrane with a positive net charge. LPG synthesis contributes to bacterial virulence as it is involved in the resistance mechanism against cationic antimicrobial peptides (CAMP) produces by the host's immune system (defensins, cathelicidins) and by the competing microorganisms.</text>
</comment>
<feature type="transmembrane region" description="Helical" evidence="6">
    <location>
        <begin position="126"/>
        <end position="148"/>
    </location>
</feature>
<feature type="transmembrane region" description="Helical" evidence="6">
    <location>
        <begin position="255"/>
        <end position="274"/>
    </location>
</feature>
<keyword evidence="4 6" id="KW-1133">Transmembrane helix</keyword>
<comment type="subcellular location">
    <subcellularLocation>
        <location evidence="1 6">Cell membrane</location>
        <topology evidence="1 6">Multi-pass membrane protein</topology>
    </subcellularLocation>
</comment>
<feature type="transmembrane region" description="Helical" evidence="6">
    <location>
        <begin position="80"/>
        <end position="106"/>
    </location>
</feature>
<dbReference type="EC" id="2.3.2.3" evidence="6"/>
<reference evidence="7 8" key="1">
    <citation type="submission" date="2016-06" db="EMBL/GenBank/DDBJ databases">
        <title>Four novel species of enterococci isolated from chicken manure.</title>
        <authorList>
            <person name="Van Tyne D."/>
        </authorList>
    </citation>
    <scope>NUCLEOTIDE SEQUENCE [LARGE SCALE GENOMIC DNA]</scope>
    <source>
        <strain evidence="7 8">CU12B</strain>
    </source>
</reference>
<gene>
    <name evidence="6" type="primary">mprF</name>
    <name evidence="7" type="ORF">BAU17_13570</name>
</gene>
<protein>
    <recommendedName>
        <fullName evidence="6">Phosphatidylglycerol lysyltransferase</fullName>
        <ecNumber evidence="6">2.3.2.3</ecNumber>
    </recommendedName>
    <alternativeName>
        <fullName evidence="6">Lysylphosphatidylglycerol synthase</fullName>
    </alternativeName>
</protein>
<evidence type="ECO:0000256" key="4">
    <source>
        <dbReference type="ARBA" id="ARBA00022989"/>
    </source>
</evidence>
<evidence type="ECO:0000256" key="6">
    <source>
        <dbReference type="RuleBase" id="RU363042"/>
    </source>
</evidence>
<keyword evidence="6" id="KW-0046">Antibiotic resistance</keyword>
<evidence type="ECO:0000256" key="5">
    <source>
        <dbReference type="ARBA" id="ARBA00023136"/>
    </source>
</evidence>
<evidence type="ECO:0000256" key="3">
    <source>
        <dbReference type="ARBA" id="ARBA00022692"/>
    </source>
</evidence>
<keyword evidence="6" id="KW-0808">Transferase</keyword>
<comment type="caution">
    <text evidence="7">The sequence shown here is derived from an EMBL/GenBank/DDBJ whole genome shotgun (WGS) entry which is preliminary data.</text>
</comment>
<dbReference type="EMBL" id="MAEL01000037">
    <property type="protein sequence ID" value="KAF1303820.1"/>
    <property type="molecule type" value="Genomic_DNA"/>
</dbReference>
<keyword evidence="2" id="KW-1003">Cell membrane</keyword>
<keyword evidence="5 6" id="KW-0472">Membrane</keyword>
<sequence length="342" mass="39068">MKMNAKGKFILNLVALLAIFVVMIYVIQNSLAEILAELTATKPIILIGVIGLGLAYQFFEGWSIQEIVRSFSTSFRRYDGMVTAWYVAFYRVVTFGVGTLISEVNFYTRKGLKVSQSMGVTSLHMIMYKLAMLTYAIIGLVIQFSLFYTRAPRMIPLILLGMVMTTAIILFFLLISISINLHVWFIQMSDKLFKTTKMRNLIDRCNLQIYSLRETVASILHDRTALIRIYLLNMIKLAMWYLIPYIIIIDNHPEIDFLLVFSLISFTLILAGVIPSPAGIGAFEFVYLFLFSPLVGTVDAISSMLLYRFASYVLPFFLGFVQVLIDRKNVLSNEFEEMKSKE</sequence>
<keyword evidence="8" id="KW-1185">Reference proteome</keyword>
<evidence type="ECO:0000313" key="8">
    <source>
        <dbReference type="Proteomes" id="UP000782705"/>
    </source>
</evidence>
<accession>A0ABQ6YZU5</accession>
<dbReference type="InterPro" id="IPR022791">
    <property type="entry name" value="L-PG_synthase/AglD"/>
</dbReference>
<comment type="catalytic activity">
    <reaction evidence="6">
        <text>L-lysyl-tRNA(Lys) + a 1,2-diacyl-sn-glycero-3-phospho-(1'-sn-glycerol) = a 1,2-diacyl-sn-glycero-3-phospho-1'-(3'-O-L-lysyl)-sn-glycerol + tRNA(Lys)</text>
        <dbReference type="Rhea" id="RHEA:10668"/>
        <dbReference type="Rhea" id="RHEA-COMP:9696"/>
        <dbReference type="Rhea" id="RHEA-COMP:9697"/>
        <dbReference type="ChEBI" id="CHEBI:64716"/>
        <dbReference type="ChEBI" id="CHEBI:75792"/>
        <dbReference type="ChEBI" id="CHEBI:78442"/>
        <dbReference type="ChEBI" id="CHEBI:78529"/>
        <dbReference type="EC" id="2.3.2.3"/>
    </reaction>
</comment>
<evidence type="ECO:0000256" key="2">
    <source>
        <dbReference type="ARBA" id="ARBA00022475"/>
    </source>
</evidence>
<feature type="transmembrane region" description="Helical" evidence="6">
    <location>
        <begin position="9"/>
        <end position="28"/>
    </location>
</feature>
<feature type="transmembrane region" description="Helical" evidence="6">
    <location>
        <begin position="305"/>
        <end position="325"/>
    </location>
</feature>
<proteinExistence type="inferred from homology"/>
<feature type="transmembrane region" description="Helical" evidence="6">
    <location>
        <begin position="155"/>
        <end position="179"/>
    </location>
</feature>
<evidence type="ECO:0000313" key="7">
    <source>
        <dbReference type="EMBL" id="KAF1303820.1"/>
    </source>
</evidence>
<comment type="similarity">
    <text evidence="6">Belongs to the LPG synthase family.</text>
</comment>
<dbReference type="Pfam" id="PF03706">
    <property type="entry name" value="LPG_synthase_TM"/>
    <property type="match status" value="1"/>
</dbReference>
<dbReference type="Proteomes" id="UP000782705">
    <property type="component" value="Unassembled WGS sequence"/>
</dbReference>
<organism evidence="7 8">
    <name type="scientific">Candidatus Enterococcus willemsii</name>
    <dbReference type="NCBI Taxonomy" id="1857215"/>
    <lineage>
        <taxon>Bacteria</taxon>
        <taxon>Bacillati</taxon>
        <taxon>Bacillota</taxon>
        <taxon>Bacilli</taxon>
        <taxon>Lactobacillales</taxon>
        <taxon>Enterococcaceae</taxon>
        <taxon>Enterococcus</taxon>
    </lineage>
</organism>
<dbReference type="PANTHER" id="PTHR39087">
    <property type="entry name" value="UPF0104 MEMBRANE PROTEIN MJ1595"/>
    <property type="match status" value="1"/>
</dbReference>
<keyword evidence="6" id="KW-0443">Lipid metabolism</keyword>
<keyword evidence="3 6" id="KW-0812">Transmembrane</keyword>
<feature type="transmembrane region" description="Helical" evidence="6">
    <location>
        <begin position="40"/>
        <end position="59"/>
    </location>
</feature>
<dbReference type="PANTHER" id="PTHR39087:SF2">
    <property type="entry name" value="UPF0104 MEMBRANE PROTEIN MJ1595"/>
    <property type="match status" value="1"/>
</dbReference>
<evidence type="ECO:0000256" key="1">
    <source>
        <dbReference type="ARBA" id="ARBA00004651"/>
    </source>
</evidence>
<feature type="transmembrane region" description="Helical" evidence="6">
    <location>
        <begin position="225"/>
        <end position="243"/>
    </location>
</feature>